<protein>
    <submittedName>
        <fullName evidence="1">Uncharacterized protein</fullName>
    </submittedName>
</protein>
<proteinExistence type="predicted"/>
<sequence>MNNAVADNGSSLEILELSSTEWRVSTHGVAQGNPLAILGFIRQVGAFFEVMSLDRWRERTYFSSFARAAETLAVGARNPVMV</sequence>
<organism evidence="1 2">
    <name type="scientific">Cryobacterium tagatosivorans</name>
    <dbReference type="NCBI Taxonomy" id="1259199"/>
    <lineage>
        <taxon>Bacteria</taxon>
        <taxon>Bacillati</taxon>
        <taxon>Actinomycetota</taxon>
        <taxon>Actinomycetes</taxon>
        <taxon>Micrococcales</taxon>
        <taxon>Microbacteriaceae</taxon>
        <taxon>Cryobacterium</taxon>
    </lineage>
</organism>
<dbReference type="Proteomes" id="UP000297866">
    <property type="component" value="Unassembled WGS sequence"/>
</dbReference>
<dbReference type="AlphaFoldDB" id="A0A4R8UB27"/>
<dbReference type="OrthoDB" id="9923911at2"/>
<comment type="caution">
    <text evidence="1">The sequence shown here is derived from an EMBL/GenBank/DDBJ whole genome shotgun (WGS) entry which is preliminary data.</text>
</comment>
<evidence type="ECO:0000313" key="1">
    <source>
        <dbReference type="EMBL" id="TFB46739.1"/>
    </source>
</evidence>
<accession>A0A4R8UB27</accession>
<dbReference type="EMBL" id="SOEZ01000078">
    <property type="protein sequence ID" value="TFB46739.1"/>
    <property type="molecule type" value="Genomic_DNA"/>
</dbReference>
<evidence type="ECO:0000313" key="2">
    <source>
        <dbReference type="Proteomes" id="UP000297866"/>
    </source>
</evidence>
<name>A0A4R8UB27_9MICO</name>
<reference evidence="1 2" key="1">
    <citation type="submission" date="2019-03" db="EMBL/GenBank/DDBJ databases">
        <title>Genomics of glacier-inhabiting Cryobacterium strains.</title>
        <authorList>
            <person name="Liu Q."/>
            <person name="Xin Y.-H."/>
        </authorList>
    </citation>
    <scope>NUCLEOTIDE SEQUENCE [LARGE SCALE GENOMIC DNA]</scope>
    <source>
        <strain evidence="1 2">Sr47</strain>
    </source>
</reference>
<gene>
    <name evidence="1" type="ORF">E3O23_16375</name>
</gene>
<dbReference type="RefSeq" id="WP_134492884.1">
    <property type="nucleotide sequence ID" value="NZ_SOEZ01000078.1"/>
</dbReference>
<keyword evidence="2" id="KW-1185">Reference proteome</keyword>